<evidence type="ECO:0000256" key="1">
    <source>
        <dbReference type="ARBA" id="ARBA00022999"/>
    </source>
</evidence>
<feature type="region of interest" description="Disordered" evidence="2">
    <location>
        <begin position="263"/>
        <end position="294"/>
    </location>
</feature>
<proteinExistence type="predicted"/>
<feature type="compositionally biased region" description="Basic and acidic residues" evidence="2">
    <location>
        <begin position="210"/>
        <end position="223"/>
    </location>
</feature>
<name>A0A9Q1DPJ4_CONCO</name>
<dbReference type="Proteomes" id="UP001152803">
    <property type="component" value="Unassembled WGS sequence"/>
</dbReference>
<feature type="compositionally biased region" description="Basic and acidic residues" evidence="2">
    <location>
        <begin position="124"/>
        <end position="135"/>
    </location>
</feature>
<organism evidence="3 4">
    <name type="scientific">Conger conger</name>
    <name type="common">Conger eel</name>
    <name type="synonym">Muraena conger</name>
    <dbReference type="NCBI Taxonomy" id="82655"/>
    <lineage>
        <taxon>Eukaryota</taxon>
        <taxon>Metazoa</taxon>
        <taxon>Chordata</taxon>
        <taxon>Craniata</taxon>
        <taxon>Vertebrata</taxon>
        <taxon>Euteleostomi</taxon>
        <taxon>Actinopterygii</taxon>
        <taxon>Neopterygii</taxon>
        <taxon>Teleostei</taxon>
        <taxon>Anguilliformes</taxon>
        <taxon>Congridae</taxon>
        <taxon>Conger</taxon>
    </lineage>
</organism>
<dbReference type="EMBL" id="JAFJMO010000005">
    <property type="protein sequence ID" value="KAJ8276342.1"/>
    <property type="molecule type" value="Genomic_DNA"/>
</dbReference>
<dbReference type="AlphaFoldDB" id="A0A9Q1DPJ4"/>
<accession>A0A9Q1DPJ4</accession>
<gene>
    <name evidence="3" type="ORF">COCON_G00080940</name>
</gene>
<evidence type="ECO:0000256" key="2">
    <source>
        <dbReference type="SAM" id="MobiDB-lite"/>
    </source>
</evidence>
<evidence type="ECO:0000313" key="4">
    <source>
        <dbReference type="Proteomes" id="UP001152803"/>
    </source>
</evidence>
<comment type="caution">
    <text evidence="3">The sequence shown here is derived from an EMBL/GenBank/DDBJ whole genome shotgun (WGS) entry which is preliminary data.</text>
</comment>
<feature type="region of interest" description="Disordered" evidence="2">
    <location>
        <begin position="122"/>
        <end position="226"/>
    </location>
</feature>
<dbReference type="OrthoDB" id="10003345at2759"/>
<sequence length="294" mass="32333">MLQQILKDMYIDPDVLEALNEEQKKTLFLKMRQEQVRRWEEREEKQERDGGLGVRPKPRRAQCKNVSWLLGRDGDVHVCVIGEVDEFKASKLIYPGLGERKGSSVHKNTRCQVDVLKSSLVERPTSDPVRDERENLPPATPTGIQLNLRENTEELKPAPHLPPLQQPKEVSEAAKPAASLKGPSHGSRPPISSKPCLPNHAPPSVTARLRPHDSPEQHNDKGVARGFRVVVGSRRVGSEGAGLDGDGVQGVARGRVAQLMKNFSAPSNKAPPLSKPPIPGKPAHLHARAPPSVR</sequence>
<dbReference type="PANTHER" id="PTHR14388:SF5">
    <property type="entry name" value="SH2 DOMAIN-CONTAINING PROTEIN 4A"/>
    <property type="match status" value="1"/>
</dbReference>
<reference evidence="3" key="1">
    <citation type="journal article" date="2023" name="Science">
        <title>Genome structures resolve the early diversification of teleost fishes.</title>
        <authorList>
            <person name="Parey E."/>
            <person name="Louis A."/>
            <person name="Montfort J."/>
            <person name="Bouchez O."/>
            <person name="Roques C."/>
            <person name="Iampietro C."/>
            <person name="Lluch J."/>
            <person name="Castinel A."/>
            <person name="Donnadieu C."/>
            <person name="Desvignes T."/>
            <person name="Floi Bucao C."/>
            <person name="Jouanno E."/>
            <person name="Wen M."/>
            <person name="Mejri S."/>
            <person name="Dirks R."/>
            <person name="Jansen H."/>
            <person name="Henkel C."/>
            <person name="Chen W.J."/>
            <person name="Zahm M."/>
            <person name="Cabau C."/>
            <person name="Klopp C."/>
            <person name="Thompson A.W."/>
            <person name="Robinson-Rechavi M."/>
            <person name="Braasch I."/>
            <person name="Lecointre G."/>
            <person name="Bobe J."/>
            <person name="Postlethwait J.H."/>
            <person name="Berthelot C."/>
            <person name="Roest Crollius H."/>
            <person name="Guiguen Y."/>
        </authorList>
    </citation>
    <scope>NUCLEOTIDE SEQUENCE</scope>
    <source>
        <strain evidence="3">Concon-B</strain>
    </source>
</reference>
<dbReference type="GO" id="GO:0005737">
    <property type="term" value="C:cytoplasm"/>
    <property type="evidence" value="ECO:0007669"/>
    <property type="project" value="TreeGrafter"/>
</dbReference>
<keyword evidence="1" id="KW-0727">SH2 domain</keyword>
<feature type="compositionally biased region" description="Basic and acidic residues" evidence="2">
    <location>
        <begin position="39"/>
        <end position="50"/>
    </location>
</feature>
<feature type="region of interest" description="Disordered" evidence="2">
    <location>
        <begin position="39"/>
        <end position="58"/>
    </location>
</feature>
<evidence type="ECO:0000313" key="3">
    <source>
        <dbReference type="EMBL" id="KAJ8276342.1"/>
    </source>
</evidence>
<protein>
    <submittedName>
        <fullName evidence="3">Uncharacterized protein</fullName>
    </submittedName>
</protein>
<keyword evidence="4" id="KW-1185">Reference proteome</keyword>
<dbReference type="PANTHER" id="PTHR14388">
    <property type="entry name" value="T CELL-SPECIFIC ADAPTER PROTEIN TSAD"/>
    <property type="match status" value="1"/>
</dbReference>